<feature type="non-terminal residue" evidence="4">
    <location>
        <position position="177"/>
    </location>
</feature>
<dbReference type="PROSITE" id="PS50084">
    <property type="entry name" value="KH_TYPE_1"/>
    <property type="match status" value="2"/>
</dbReference>
<feature type="non-terminal residue" evidence="4">
    <location>
        <position position="1"/>
    </location>
</feature>
<dbReference type="AlphaFoldDB" id="S8C3T5"/>
<dbReference type="EMBL" id="AUSU01006787">
    <property type="protein sequence ID" value="EPS61505.1"/>
    <property type="molecule type" value="Genomic_DNA"/>
</dbReference>
<dbReference type="InterPro" id="IPR004087">
    <property type="entry name" value="KH_dom"/>
</dbReference>
<dbReference type="SMART" id="SM00322">
    <property type="entry name" value="KH"/>
    <property type="match status" value="2"/>
</dbReference>
<keyword evidence="5" id="KW-1185">Reference proteome</keyword>
<dbReference type="InterPro" id="IPR004088">
    <property type="entry name" value="KH_dom_type_1"/>
</dbReference>
<evidence type="ECO:0000313" key="5">
    <source>
        <dbReference type="Proteomes" id="UP000015453"/>
    </source>
</evidence>
<dbReference type="GO" id="GO:0003723">
    <property type="term" value="F:RNA binding"/>
    <property type="evidence" value="ECO:0007669"/>
    <property type="project" value="UniProtKB-UniRule"/>
</dbReference>
<reference evidence="4 5" key="1">
    <citation type="journal article" date="2013" name="BMC Genomics">
        <title>The miniature genome of a carnivorous plant Genlisea aurea contains a low number of genes and short non-coding sequences.</title>
        <authorList>
            <person name="Leushkin E.V."/>
            <person name="Sutormin R.A."/>
            <person name="Nabieva E.R."/>
            <person name="Penin A.A."/>
            <person name="Kondrashov A.S."/>
            <person name="Logacheva M.D."/>
        </authorList>
    </citation>
    <scope>NUCLEOTIDE SEQUENCE [LARGE SCALE GENOMIC DNA]</scope>
</reference>
<accession>S8C3T5</accession>
<sequence>PHAAPYDYPSGRSKKIEIPNGKVGVIIGRGGETIRNIQLQSGAKIQVTKDIDADPYSATREVDLTGTVDQIIKAEQLIGEVLAEADGVGSGSFSRRFSGQSSDAFVMMVPNRKVGCIIGKGGETIKNVQAKTGARIQIVPLHLPPGDISEERRVQIEGNSEQIEAAKQMVNELITEV</sequence>
<proteinExistence type="predicted"/>
<evidence type="ECO:0000313" key="4">
    <source>
        <dbReference type="EMBL" id="EPS61505.1"/>
    </source>
</evidence>
<dbReference type="SUPFAM" id="SSF54791">
    <property type="entry name" value="Eukaryotic type KH-domain (KH-domain type I)"/>
    <property type="match status" value="2"/>
</dbReference>
<keyword evidence="2" id="KW-0694">RNA-binding</keyword>
<dbReference type="InterPro" id="IPR036612">
    <property type="entry name" value="KH_dom_type_1_sf"/>
</dbReference>
<feature type="domain" description="K Homology" evidence="3">
    <location>
        <begin position="101"/>
        <end position="175"/>
    </location>
</feature>
<keyword evidence="1" id="KW-0677">Repeat</keyword>
<name>S8C3T5_9LAMI</name>
<gene>
    <name evidence="4" type="ORF">M569_13290</name>
</gene>
<comment type="caution">
    <text evidence="4">The sequence shown here is derived from an EMBL/GenBank/DDBJ whole genome shotgun (WGS) entry which is preliminary data.</text>
</comment>
<dbReference type="PANTHER" id="PTHR10288">
    <property type="entry name" value="KH DOMAIN CONTAINING RNA BINDING PROTEIN"/>
    <property type="match status" value="1"/>
</dbReference>
<dbReference type="Gene3D" id="3.30.1370.10">
    <property type="entry name" value="K Homology domain, type 1"/>
    <property type="match status" value="2"/>
</dbReference>
<evidence type="ECO:0000256" key="1">
    <source>
        <dbReference type="ARBA" id="ARBA00022737"/>
    </source>
</evidence>
<dbReference type="Pfam" id="PF00013">
    <property type="entry name" value="KH_1"/>
    <property type="match status" value="2"/>
</dbReference>
<evidence type="ECO:0000256" key="2">
    <source>
        <dbReference type="PROSITE-ProRule" id="PRU00117"/>
    </source>
</evidence>
<dbReference type="Proteomes" id="UP000015453">
    <property type="component" value="Unassembled WGS sequence"/>
</dbReference>
<dbReference type="OrthoDB" id="5204190at2759"/>
<feature type="domain" description="K Homology" evidence="3">
    <location>
        <begin position="10"/>
        <end position="83"/>
    </location>
</feature>
<organism evidence="4 5">
    <name type="scientific">Genlisea aurea</name>
    <dbReference type="NCBI Taxonomy" id="192259"/>
    <lineage>
        <taxon>Eukaryota</taxon>
        <taxon>Viridiplantae</taxon>
        <taxon>Streptophyta</taxon>
        <taxon>Embryophyta</taxon>
        <taxon>Tracheophyta</taxon>
        <taxon>Spermatophyta</taxon>
        <taxon>Magnoliopsida</taxon>
        <taxon>eudicotyledons</taxon>
        <taxon>Gunneridae</taxon>
        <taxon>Pentapetalae</taxon>
        <taxon>asterids</taxon>
        <taxon>lamiids</taxon>
        <taxon>Lamiales</taxon>
        <taxon>Lentibulariaceae</taxon>
        <taxon>Genlisea</taxon>
    </lineage>
</organism>
<protein>
    <recommendedName>
        <fullName evidence="3">K Homology domain-containing protein</fullName>
    </recommendedName>
</protein>
<evidence type="ECO:0000259" key="3">
    <source>
        <dbReference type="SMART" id="SM00322"/>
    </source>
</evidence>